<dbReference type="GO" id="GO:0000150">
    <property type="term" value="F:DNA strand exchange activity"/>
    <property type="evidence" value="ECO:0007669"/>
    <property type="project" value="InterPro"/>
</dbReference>
<evidence type="ECO:0000259" key="6">
    <source>
        <dbReference type="PROSITE" id="PS51736"/>
    </source>
</evidence>
<comment type="caution">
    <text evidence="7">The sequence shown here is derived from an EMBL/GenBank/DDBJ whole genome shotgun (WGS) entry which is preliminary data.</text>
</comment>
<keyword evidence="8" id="KW-1185">Reference proteome</keyword>
<accession>A4BQ03</accession>
<proteinExistence type="predicted"/>
<organism evidence="7 8">
    <name type="scientific">Nitrococcus mobilis Nb-231</name>
    <dbReference type="NCBI Taxonomy" id="314278"/>
    <lineage>
        <taxon>Bacteria</taxon>
        <taxon>Pseudomonadati</taxon>
        <taxon>Pseudomonadota</taxon>
        <taxon>Gammaproteobacteria</taxon>
        <taxon>Chromatiales</taxon>
        <taxon>Ectothiorhodospiraceae</taxon>
        <taxon>Nitrococcus</taxon>
    </lineage>
</organism>
<feature type="active site" description="O-(5'-phospho-DNA)-serine intermediate" evidence="4 5">
    <location>
        <position position="26"/>
    </location>
</feature>
<dbReference type="PROSITE" id="PS51736">
    <property type="entry name" value="RECOMBINASES_3"/>
    <property type="match status" value="1"/>
</dbReference>
<keyword evidence="2" id="KW-0238">DNA-binding</keyword>
<dbReference type="SUPFAM" id="SSF53041">
    <property type="entry name" value="Resolvase-like"/>
    <property type="match status" value="1"/>
</dbReference>
<dbReference type="InterPro" id="IPR036162">
    <property type="entry name" value="Resolvase-like_N_sf"/>
</dbReference>
<keyword evidence="3" id="KW-0233">DNA recombination</keyword>
<dbReference type="InterPro" id="IPR006119">
    <property type="entry name" value="Resolv_N"/>
</dbReference>
<dbReference type="PROSITE" id="PS00397">
    <property type="entry name" value="RECOMBINASES_1"/>
    <property type="match status" value="1"/>
</dbReference>
<dbReference type="SMART" id="SM00857">
    <property type="entry name" value="Resolvase"/>
    <property type="match status" value="1"/>
</dbReference>
<dbReference type="PANTHER" id="PTHR30461:SF23">
    <property type="entry name" value="DNA RECOMBINASE-RELATED"/>
    <property type="match status" value="1"/>
</dbReference>
<dbReference type="EMBL" id="AAOF01000004">
    <property type="protein sequence ID" value="EAR22158.1"/>
    <property type="molecule type" value="Genomic_DNA"/>
</dbReference>
<dbReference type="HOGENOM" id="CLU_1904534_0_0_6"/>
<name>A4BQ03_9GAMM</name>
<evidence type="ECO:0000256" key="2">
    <source>
        <dbReference type="ARBA" id="ARBA00023125"/>
    </source>
</evidence>
<evidence type="ECO:0000256" key="5">
    <source>
        <dbReference type="PROSITE-ProRule" id="PRU10137"/>
    </source>
</evidence>
<evidence type="ECO:0000256" key="3">
    <source>
        <dbReference type="ARBA" id="ARBA00023172"/>
    </source>
</evidence>
<dbReference type="eggNOG" id="COG1961">
    <property type="taxonomic scope" value="Bacteria"/>
</dbReference>
<evidence type="ECO:0000256" key="4">
    <source>
        <dbReference type="PIRSR" id="PIRSR606118-50"/>
    </source>
</evidence>
<dbReference type="Pfam" id="PF00239">
    <property type="entry name" value="Resolvase"/>
    <property type="match status" value="1"/>
</dbReference>
<evidence type="ECO:0000313" key="7">
    <source>
        <dbReference type="EMBL" id="EAR22158.1"/>
    </source>
</evidence>
<evidence type="ECO:0000256" key="1">
    <source>
        <dbReference type="ARBA" id="ARBA00022908"/>
    </source>
</evidence>
<dbReference type="STRING" id="314278.NB231_04595"/>
<dbReference type="GO" id="GO:0003677">
    <property type="term" value="F:DNA binding"/>
    <property type="evidence" value="ECO:0007669"/>
    <property type="project" value="UniProtKB-KW"/>
</dbReference>
<gene>
    <name evidence="7" type="ORF">NB231_04595</name>
</gene>
<dbReference type="PANTHER" id="PTHR30461">
    <property type="entry name" value="DNA-INVERTASE FROM LAMBDOID PROPHAGE"/>
    <property type="match status" value="1"/>
</dbReference>
<keyword evidence="1" id="KW-0229">DNA integration</keyword>
<reference evidence="7 8" key="1">
    <citation type="submission" date="2006-02" db="EMBL/GenBank/DDBJ databases">
        <authorList>
            <person name="Waterbury J."/>
            <person name="Ferriera S."/>
            <person name="Johnson J."/>
            <person name="Kravitz S."/>
            <person name="Halpern A."/>
            <person name="Remington K."/>
            <person name="Beeson K."/>
            <person name="Tran B."/>
            <person name="Rogers Y.-H."/>
            <person name="Friedman R."/>
            <person name="Venter J.C."/>
        </authorList>
    </citation>
    <scope>NUCLEOTIDE SEQUENCE [LARGE SCALE GENOMIC DNA]</scope>
    <source>
        <strain evidence="7 8">Nb-231</strain>
    </source>
</reference>
<sequence length="133" mass="15327">MMSRDRTSEKTGASQRREGVVYARVSSKEQEKEGFSIPAQLKLLRDYAAAEGIRVVEEYVDVETAKQAGRSSFGEMVDYLRQHPEVRIILVEKTDRLYRNLKDWVTLDELDLEIHFVNPSLTSPKITSRYSES</sequence>
<protein>
    <submittedName>
        <fullName evidence="7">Resolvase</fullName>
    </submittedName>
</protein>
<evidence type="ECO:0000313" key="8">
    <source>
        <dbReference type="Proteomes" id="UP000003374"/>
    </source>
</evidence>
<dbReference type="Gene3D" id="3.40.50.1390">
    <property type="entry name" value="Resolvase, N-terminal catalytic domain"/>
    <property type="match status" value="1"/>
</dbReference>
<dbReference type="InterPro" id="IPR050639">
    <property type="entry name" value="SSR_resolvase"/>
</dbReference>
<dbReference type="AlphaFoldDB" id="A4BQ03"/>
<dbReference type="Proteomes" id="UP000003374">
    <property type="component" value="Unassembled WGS sequence"/>
</dbReference>
<dbReference type="GO" id="GO:0015074">
    <property type="term" value="P:DNA integration"/>
    <property type="evidence" value="ECO:0007669"/>
    <property type="project" value="UniProtKB-KW"/>
</dbReference>
<dbReference type="InterPro" id="IPR006118">
    <property type="entry name" value="Recombinase_CS"/>
</dbReference>
<dbReference type="CDD" id="cd00338">
    <property type="entry name" value="Ser_Recombinase"/>
    <property type="match status" value="1"/>
</dbReference>
<feature type="domain" description="Resolvase/invertase-type recombinase catalytic" evidence="6">
    <location>
        <begin position="18"/>
        <end position="133"/>
    </location>
</feature>